<dbReference type="Proteomes" id="UP000092967">
    <property type="component" value="Chromosome"/>
</dbReference>
<keyword evidence="5" id="KW-1185">Reference proteome</keyword>
<dbReference type="InterPro" id="IPR003362">
    <property type="entry name" value="Bact_transf"/>
</dbReference>
<dbReference type="EMBL" id="CP014224">
    <property type="protein sequence ID" value="ANW97214.1"/>
    <property type="molecule type" value="Genomic_DNA"/>
</dbReference>
<dbReference type="KEGG" id="wfu:AXE80_13345"/>
<dbReference type="Pfam" id="PF02397">
    <property type="entry name" value="Bac_transf"/>
    <property type="match status" value="1"/>
</dbReference>
<evidence type="ECO:0000256" key="1">
    <source>
        <dbReference type="ARBA" id="ARBA00006464"/>
    </source>
</evidence>
<gene>
    <name evidence="4" type="ORF">AXE80_13345</name>
</gene>
<dbReference type="PANTHER" id="PTHR30576:SF0">
    <property type="entry name" value="UNDECAPRENYL-PHOSPHATE N-ACETYLGALACTOSAMINYL 1-PHOSPHATE TRANSFERASE-RELATED"/>
    <property type="match status" value="1"/>
</dbReference>
<feature type="domain" description="Bacterial sugar transferase" evidence="3">
    <location>
        <begin position="3"/>
        <end position="187"/>
    </location>
</feature>
<sequence>MLKRIFDILFSLIVVATILIWLIPLIAILILITTGEKPFFFQQRVGKQGKLFNIFKLRTMKGYPPVNDPLLSAEETVRITKMGKFLRKYRIDEFPQFINVLIGDMSIVGPRPERQQFLDNIIKEIPNYADLQCLKPGITSLGQIRFGYADTFAQMKIRARYDLVYLDNLSLWTDIKIILYTIVVVIKGKGK</sequence>
<reference evidence="4 5" key="1">
    <citation type="submission" date="2016-02" db="EMBL/GenBank/DDBJ databases">
        <authorList>
            <person name="Wen L."/>
            <person name="He K."/>
            <person name="Yang H."/>
        </authorList>
    </citation>
    <scope>NUCLEOTIDE SEQUENCE [LARGE SCALE GENOMIC DNA]</scope>
    <source>
        <strain evidence="4 5">CZ1127</strain>
    </source>
</reference>
<keyword evidence="2" id="KW-0472">Membrane</keyword>
<dbReference type="STRING" id="1790137.AXE80_13345"/>
<dbReference type="OrthoDB" id="9808602at2"/>
<feature type="transmembrane region" description="Helical" evidence="2">
    <location>
        <begin position="12"/>
        <end position="32"/>
    </location>
</feature>
<keyword evidence="2" id="KW-1133">Transmembrane helix</keyword>
<dbReference type="RefSeq" id="WP_068828197.1">
    <property type="nucleotide sequence ID" value="NZ_CP014224.1"/>
</dbReference>
<proteinExistence type="inferred from homology"/>
<organism evidence="4 5">
    <name type="scientific">Wenyingzhuangia fucanilytica</name>
    <dbReference type="NCBI Taxonomy" id="1790137"/>
    <lineage>
        <taxon>Bacteria</taxon>
        <taxon>Pseudomonadati</taxon>
        <taxon>Bacteroidota</taxon>
        <taxon>Flavobacteriia</taxon>
        <taxon>Flavobacteriales</taxon>
        <taxon>Flavobacteriaceae</taxon>
        <taxon>Wenyingzhuangia</taxon>
    </lineage>
</organism>
<evidence type="ECO:0000313" key="4">
    <source>
        <dbReference type="EMBL" id="ANW97214.1"/>
    </source>
</evidence>
<accession>A0A1B1Y8Y9</accession>
<dbReference type="GO" id="GO:0016780">
    <property type="term" value="F:phosphotransferase activity, for other substituted phosphate groups"/>
    <property type="evidence" value="ECO:0007669"/>
    <property type="project" value="TreeGrafter"/>
</dbReference>
<keyword evidence="2" id="KW-0812">Transmembrane</keyword>
<protein>
    <recommendedName>
        <fullName evidence="3">Bacterial sugar transferase domain-containing protein</fullName>
    </recommendedName>
</protein>
<dbReference type="AlphaFoldDB" id="A0A1B1Y8Y9"/>
<evidence type="ECO:0000313" key="5">
    <source>
        <dbReference type="Proteomes" id="UP000092967"/>
    </source>
</evidence>
<comment type="similarity">
    <text evidence="1">Belongs to the bacterial sugar transferase family.</text>
</comment>
<evidence type="ECO:0000259" key="3">
    <source>
        <dbReference type="Pfam" id="PF02397"/>
    </source>
</evidence>
<dbReference type="PANTHER" id="PTHR30576">
    <property type="entry name" value="COLANIC BIOSYNTHESIS UDP-GLUCOSE LIPID CARRIER TRANSFERASE"/>
    <property type="match status" value="1"/>
</dbReference>
<evidence type="ECO:0000256" key="2">
    <source>
        <dbReference type="SAM" id="Phobius"/>
    </source>
</evidence>
<name>A0A1B1Y8Y9_9FLAO</name>